<protein>
    <submittedName>
        <fullName evidence="1">Uncharacterized protein</fullName>
    </submittedName>
</protein>
<reference evidence="1" key="2">
    <citation type="submission" date="2023-05" db="EMBL/GenBank/DDBJ databases">
        <authorList>
            <consortium name="Lawrence Berkeley National Laboratory"/>
            <person name="Steindorff A."/>
            <person name="Hensen N."/>
            <person name="Bonometti L."/>
            <person name="Westerberg I."/>
            <person name="Brannstrom I.O."/>
            <person name="Guillou S."/>
            <person name="Cros-Aarteil S."/>
            <person name="Calhoun S."/>
            <person name="Haridas S."/>
            <person name="Kuo A."/>
            <person name="Mondo S."/>
            <person name="Pangilinan J."/>
            <person name="Riley R."/>
            <person name="Labutti K."/>
            <person name="Andreopoulos B."/>
            <person name="Lipzen A."/>
            <person name="Chen C."/>
            <person name="Yanf M."/>
            <person name="Daum C."/>
            <person name="Ng V."/>
            <person name="Clum A."/>
            <person name="Ohm R."/>
            <person name="Martin F."/>
            <person name="Silar P."/>
            <person name="Natvig D."/>
            <person name="Lalanne C."/>
            <person name="Gautier V."/>
            <person name="Ament-Velasquez S.L."/>
            <person name="Kruys A."/>
            <person name="Hutchinson M.I."/>
            <person name="Powell A.J."/>
            <person name="Barry K."/>
            <person name="Miller A.N."/>
            <person name="Grigoriev I.V."/>
            <person name="Debuchy R."/>
            <person name="Gladieux P."/>
            <person name="Thoren M.H."/>
            <person name="Johannesson H."/>
        </authorList>
    </citation>
    <scope>NUCLEOTIDE SEQUENCE</scope>
    <source>
        <strain evidence="1">CBS 990.96</strain>
    </source>
</reference>
<comment type="caution">
    <text evidence="1">The sequence shown here is derived from an EMBL/GenBank/DDBJ whole genome shotgun (WGS) entry which is preliminary data.</text>
</comment>
<proteinExistence type="predicted"/>
<evidence type="ECO:0000313" key="2">
    <source>
        <dbReference type="Proteomes" id="UP001301958"/>
    </source>
</evidence>
<gene>
    <name evidence="1" type="ORF">QBC38DRAFT_384886</name>
</gene>
<keyword evidence="2" id="KW-1185">Reference proteome</keyword>
<dbReference type="EMBL" id="MU865302">
    <property type="protein sequence ID" value="KAK4230040.1"/>
    <property type="molecule type" value="Genomic_DNA"/>
</dbReference>
<evidence type="ECO:0000313" key="1">
    <source>
        <dbReference type="EMBL" id="KAK4230040.1"/>
    </source>
</evidence>
<organism evidence="1 2">
    <name type="scientific">Podospora fimiseda</name>
    <dbReference type="NCBI Taxonomy" id="252190"/>
    <lineage>
        <taxon>Eukaryota</taxon>
        <taxon>Fungi</taxon>
        <taxon>Dikarya</taxon>
        <taxon>Ascomycota</taxon>
        <taxon>Pezizomycotina</taxon>
        <taxon>Sordariomycetes</taxon>
        <taxon>Sordariomycetidae</taxon>
        <taxon>Sordariales</taxon>
        <taxon>Podosporaceae</taxon>
        <taxon>Podospora</taxon>
    </lineage>
</organism>
<reference evidence="1" key="1">
    <citation type="journal article" date="2023" name="Mol. Phylogenet. Evol.">
        <title>Genome-scale phylogeny and comparative genomics of the fungal order Sordariales.</title>
        <authorList>
            <person name="Hensen N."/>
            <person name="Bonometti L."/>
            <person name="Westerberg I."/>
            <person name="Brannstrom I.O."/>
            <person name="Guillou S."/>
            <person name="Cros-Aarteil S."/>
            <person name="Calhoun S."/>
            <person name="Haridas S."/>
            <person name="Kuo A."/>
            <person name="Mondo S."/>
            <person name="Pangilinan J."/>
            <person name="Riley R."/>
            <person name="LaButti K."/>
            <person name="Andreopoulos B."/>
            <person name="Lipzen A."/>
            <person name="Chen C."/>
            <person name="Yan M."/>
            <person name="Daum C."/>
            <person name="Ng V."/>
            <person name="Clum A."/>
            <person name="Steindorff A."/>
            <person name="Ohm R.A."/>
            <person name="Martin F."/>
            <person name="Silar P."/>
            <person name="Natvig D.O."/>
            <person name="Lalanne C."/>
            <person name="Gautier V."/>
            <person name="Ament-Velasquez S.L."/>
            <person name="Kruys A."/>
            <person name="Hutchinson M.I."/>
            <person name="Powell A.J."/>
            <person name="Barry K."/>
            <person name="Miller A.N."/>
            <person name="Grigoriev I.V."/>
            <person name="Debuchy R."/>
            <person name="Gladieux P."/>
            <person name="Hiltunen Thoren M."/>
            <person name="Johannesson H."/>
        </authorList>
    </citation>
    <scope>NUCLEOTIDE SEQUENCE</scope>
    <source>
        <strain evidence="1">CBS 990.96</strain>
    </source>
</reference>
<dbReference type="Proteomes" id="UP001301958">
    <property type="component" value="Unassembled WGS sequence"/>
</dbReference>
<accession>A0AAN7BUY5</accession>
<sequence length="578" mass="65345">MAHQERDTVLLSKNLQTFGQIVEVEERHGDTGRALVHYAKRQRNEDADLIQWKRWWASTMIENGGFEINEDLELLRQCRELTLVWKDFRKSSVFKKIRGPIDDDTVLESGPPSLNTLITTCCANHRTVAEGFTRAIQEIGAYFSFIQKTGKVMSMFEQRTQTPLDTREVRLAISRAYIPVFKFLCYAMEWHSSSFSRFKTTFNVKFYGEKVKEFVEEVKRLAEHLDRVVTQAIAEDTNKKVYEIADQTMYMSRDVQMGGADQNRRLAAADRSRDFSISASLLSSQLGLDAARTLISSEEADVFIVTQIRREGLSEQPPQGRKTLAIEEPKVLDSESESSLSEEITPSRHYSRAEITQYTQSLVSIAEDDRANVIRALNTNAGASIAQVLPSALQQWLRLDKSAILWVEGAVFPADLSPTALRVSIVTTEAGIPCISFFDKPRYSFPPFSKPLSQKQAGLIALLCSFICQLVNVLPPVFESRLDFNRERFAKVDGSSDSLRPSLDIIKDFLSYVPPSLVCVVDGLQAIEDRETVPYLERFVSILREQGQKTVVKVLFTTDGMSLTLAKKTKGQERFNVA</sequence>
<dbReference type="AlphaFoldDB" id="A0AAN7BUY5"/>
<name>A0AAN7BUY5_9PEZI</name>